<evidence type="ECO:0000313" key="1">
    <source>
        <dbReference type="EMBL" id="OWZ16038.1"/>
    </source>
</evidence>
<dbReference type="OrthoDB" id="89208at2759"/>
<proteinExistence type="predicted"/>
<name>A0A225WFK4_9STRA</name>
<accession>A0A225WFK4</accession>
<keyword evidence="2" id="KW-1185">Reference proteome</keyword>
<dbReference type="AlphaFoldDB" id="A0A225WFK4"/>
<gene>
    <name evidence="1" type="ORF">PHMEG_00010228</name>
</gene>
<protein>
    <submittedName>
        <fullName evidence="1">Uncharacterized protein</fullName>
    </submittedName>
</protein>
<evidence type="ECO:0000313" key="2">
    <source>
        <dbReference type="Proteomes" id="UP000198211"/>
    </source>
</evidence>
<comment type="caution">
    <text evidence="1">The sequence shown here is derived from an EMBL/GenBank/DDBJ whole genome shotgun (WGS) entry which is preliminary data.</text>
</comment>
<sequence length="120" mass="13516">MPPGDVLTVIPIEEIRSKGIPFVVAKLSIKGATWNVNEYVISEVDMQTRTNFPLESYNRRVKQAAGKHPALLVFLEKVKDEAARCLQILDNIDMHRRLEPPHADPVTLAILGDYTAFKHP</sequence>
<organism evidence="1 2">
    <name type="scientific">Phytophthora megakarya</name>
    <dbReference type="NCBI Taxonomy" id="4795"/>
    <lineage>
        <taxon>Eukaryota</taxon>
        <taxon>Sar</taxon>
        <taxon>Stramenopiles</taxon>
        <taxon>Oomycota</taxon>
        <taxon>Peronosporomycetes</taxon>
        <taxon>Peronosporales</taxon>
        <taxon>Peronosporaceae</taxon>
        <taxon>Phytophthora</taxon>
    </lineage>
</organism>
<dbReference type="Proteomes" id="UP000198211">
    <property type="component" value="Unassembled WGS sequence"/>
</dbReference>
<dbReference type="EMBL" id="NBNE01001008">
    <property type="protein sequence ID" value="OWZ16038.1"/>
    <property type="molecule type" value="Genomic_DNA"/>
</dbReference>
<reference evidence="2" key="1">
    <citation type="submission" date="2017-03" db="EMBL/GenBank/DDBJ databases">
        <title>Phytopthora megakarya and P. palmivora, two closely related causual agents of cacao black pod achieved similar genome size and gene model numbers by different mechanisms.</title>
        <authorList>
            <person name="Ali S."/>
            <person name="Shao J."/>
            <person name="Larry D.J."/>
            <person name="Kronmiller B."/>
            <person name="Shen D."/>
            <person name="Strem M.D."/>
            <person name="Melnick R.L."/>
            <person name="Guiltinan M.J."/>
            <person name="Tyler B.M."/>
            <person name="Meinhardt L.W."/>
            <person name="Bailey B.A."/>
        </authorList>
    </citation>
    <scope>NUCLEOTIDE SEQUENCE [LARGE SCALE GENOMIC DNA]</scope>
    <source>
        <strain evidence="2">zdho120</strain>
    </source>
</reference>